<reference evidence="2 3" key="1">
    <citation type="submission" date="2016-07" db="EMBL/GenBank/DDBJ databases">
        <title>Complete genome sequence of the Lentzea guizhouensis DHS C013.</title>
        <authorList>
            <person name="Cao C."/>
        </authorList>
    </citation>
    <scope>NUCLEOTIDE SEQUENCE [LARGE SCALE GENOMIC DNA]</scope>
    <source>
        <strain evidence="2 3">DHS C013</strain>
    </source>
</reference>
<sequence length="65" mass="6503">MIALANNPAARGDASCAHTLKPPADSPNTVTLRASPPNAAALRCTHRSAACWSASPNAPDPATPG</sequence>
<dbReference type="Proteomes" id="UP000093053">
    <property type="component" value="Chromosome"/>
</dbReference>
<protein>
    <submittedName>
        <fullName evidence="2">Uncharacterized protein</fullName>
    </submittedName>
</protein>
<keyword evidence="3" id="KW-1185">Reference proteome</keyword>
<name>A0A1B2HSP7_9PSEU</name>
<evidence type="ECO:0000313" key="2">
    <source>
        <dbReference type="EMBL" id="ANZ40766.1"/>
    </source>
</evidence>
<evidence type="ECO:0000256" key="1">
    <source>
        <dbReference type="SAM" id="MobiDB-lite"/>
    </source>
</evidence>
<dbReference type="AlphaFoldDB" id="A0A1B2HSP7"/>
<evidence type="ECO:0000313" key="3">
    <source>
        <dbReference type="Proteomes" id="UP000093053"/>
    </source>
</evidence>
<accession>A0A1B2HSP7</accession>
<dbReference type="EMBL" id="CP016793">
    <property type="protein sequence ID" value="ANZ40766.1"/>
    <property type="molecule type" value="Genomic_DNA"/>
</dbReference>
<organism evidence="2 3">
    <name type="scientific">Lentzea guizhouensis</name>
    <dbReference type="NCBI Taxonomy" id="1586287"/>
    <lineage>
        <taxon>Bacteria</taxon>
        <taxon>Bacillati</taxon>
        <taxon>Actinomycetota</taxon>
        <taxon>Actinomycetes</taxon>
        <taxon>Pseudonocardiales</taxon>
        <taxon>Pseudonocardiaceae</taxon>
        <taxon>Lentzea</taxon>
    </lineage>
</organism>
<gene>
    <name evidence="2" type="ORF">BBK82_37030</name>
</gene>
<dbReference type="KEGG" id="led:BBK82_37030"/>
<proteinExistence type="predicted"/>
<feature type="region of interest" description="Disordered" evidence="1">
    <location>
        <begin position="1"/>
        <end position="34"/>
    </location>
</feature>